<dbReference type="OrthoDB" id="3263473at2759"/>
<gene>
    <name evidence="1" type="ORF">BS47DRAFT_1279672</name>
</gene>
<feature type="non-terminal residue" evidence="1">
    <location>
        <position position="102"/>
    </location>
</feature>
<comment type="caution">
    <text evidence="1">The sequence shown here is derived from an EMBL/GenBank/DDBJ whole genome shotgun (WGS) entry which is preliminary data.</text>
</comment>
<dbReference type="Proteomes" id="UP000886523">
    <property type="component" value="Unassembled WGS sequence"/>
</dbReference>
<feature type="non-terminal residue" evidence="1">
    <location>
        <position position="1"/>
    </location>
</feature>
<name>A0A9P6AFV1_9AGAM</name>
<reference evidence="1" key="1">
    <citation type="journal article" date="2020" name="Nat. Commun.">
        <title>Large-scale genome sequencing of mycorrhizal fungi provides insights into the early evolution of symbiotic traits.</title>
        <authorList>
            <person name="Miyauchi S."/>
            <person name="Kiss E."/>
            <person name="Kuo A."/>
            <person name="Drula E."/>
            <person name="Kohler A."/>
            <person name="Sanchez-Garcia M."/>
            <person name="Morin E."/>
            <person name="Andreopoulos B."/>
            <person name="Barry K.W."/>
            <person name="Bonito G."/>
            <person name="Buee M."/>
            <person name="Carver A."/>
            <person name="Chen C."/>
            <person name="Cichocki N."/>
            <person name="Clum A."/>
            <person name="Culley D."/>
            <person name="Crous P.W."/>
            <person name="Fauchery L."/>
            <person name="Girlanda M."/>
            <person name="Hayes R.D."/>
            <person name="Keri Z."/>
            <person name="LaButti K."/>
            <person name="Lipzen A."/>
            <person name="Lombard V."/>
            <person name="Magnuson J."/>
            <person name="Maillard F."/>
            <person name="Murat C."/>
            <person name="Nolan M."/>
            <person name="Ohm R.A."/>
            <person name="Pangilinan J."/>
            <person name="Pereira M.F."/>
            <person name="Perotto S."/>
            <person name="Peter M."/>
            <person name="Pfister S."/>
            <person name="Riley R."/>
            <person name="Sitrit Y."/>
            <person name="Stielow J.B."/>
            <person name="Szollosi G."/>
            <person name="Zifcakova L."/>
            <person name="Stursova M."/>
            <person name="Spatafora J.W."/>
            <person name="Tedersoo L."/>
            <person name="Vaario L.M."/>
            <person name="Yamada A."/>
            <person name="Yan M."/>
            <person name="Wang P."/>
            <person name="Xu J."/>
            <person name="Bruns T."/>
            <person name="Baldrian P."/>
            <person name="Vilgalys R."/>
            <person name="Dunand C."/>
            <person name="Henrissat B."/>
            <person name="Grigoriev I.V."/>
            <person name="Hibbett D."/>
            <person name="Nagy L.G."/>
            <person name="Martin F.M."/>
        </authorList>
    </citation>
    <scope>NUCLEOTIDE SEQUENCE</scope>
    <source>
        <strain evidence="1">UP504</strain>
    </source>
</reference>
<dbReference type="EMBL" id="MU129258">
    <property type="protein sequence ID" value="KAF9504151.1"/>
    <property type="molecule type" value="Genomic_DNA"/>
</dbReference>
<proteinExistence type="predicted"/>
<accession>A0A9P6AFV1</accession>
<evidence type="ECO:0000313" key="1">
    <source>
        <dbReference type="EMBL" id="KAF9504151.1"/>
    </source>
</evidence>
<dbReference type="AlphaFoldDB" id="A0A9P6AFV1"/>
<organism evidence="1 2">
    <name type="scientific">Hydnum rufescens UP504</name>
    <dbReference type="NCBI Taxonomy" id="1448309"/>
    <lineage>
        <taxon>Eukaryota</taxon>
        <taxon>Fungi</taxon>
        <taxon>Dikarya</taxon>
        <taxon>Basidiomycota</taxon>
        <taxon>Agaricomycotina</taxon>
        <taxon>Agaricomycetes</taxon>
        <taxon>Cantharellales</taxon>
        <taxon>Hydnaceae</taxon>
        <taxon>Hydnum</taxon>
    </lineage>
</organism>
<protein>
    <submittedName>
        <fullName evidence="1">Uncharacterized protein</fullName>
    </submittedName>
</protein>
<evidence type="ECO:0000313" key="2">
    <source>
        <dbReference type="Proteomes" id="UP000886523"/>
    </source>
</evidence>
<sequence>RVSWIWMAHGTSDNGDLEMHEALQVEWSKSRARKERWLEEVLIVQEEMWRVLISLEHRANVWDSRASAQSTHVPKLAEGIQAYAVKQARILQHRIDFFHHLW</sequence>
<keyword evidence="2" id="KW-1185">Reference proteome</keyword>